<proteinExistence type="predicted"/>
<reference evidence="1 2" key="1">
    <citation type="submission" date="2018-07" db="EMBL/GenBank/DDBJ databases">
        <title>Complete genome sequence of soil actinomycete Streptomyces cavourensis tj430.</title>
        <authorList>
            <person name="Wang P."/>
            <person name="Huang Y."/>
        </authorList>
    </citation>
    <scope>NUCLEOTIDE SEQUENCE [LARGE SCALE GENOMIC DNA]</scope>
    <source>
        <strain evidence="1 2">TJ430</strain>
    </source>
</reference>
<evidence type="ECO:0000313" key="1">
    <source>
        <dbReference type="EMBL" id="AXI72282.1"/>
    </source>
</evidence>
<dbReference type="AlphaFoldDB" id="A0AAD0Q5P5"/>
<sequence length="214" mass="23335">MLDAGLRQRALTAERTTVHVLAAPCAQHATWLDETVRRAVRESTAALFPPAADREVAALARLGQAALAFLPDPRMYDSEESEIYASYSASPIMSVGGAPAIPHARVWALAHPWLGSHFANGWERFPPEEYAAEVLAHCDLQRTVLTVSDRKQLRALRHLPSVFALSLRLDLSDAELGAALRDTRLEGLFLRKTSRLAGLSFLSTVAGSLSVLDL</sequence>
<dbReference type="Proteomes" id="UP000253779">
    <property type="component" value="Chromosome"/>
</dbReference>
<dbReference type="EMBL" id="CP030930">
    <property type="protein sequence ID" value="AXI72282.1"/>
    <property type="molecule type" value="Genomic_DNA"/>
</dbReference>
<gene>
    <name evidence="1" type="ORF">DTW94_14100</name>
</gene>
<organism evidence="1 2">
    <name type="scientific">Streptomyces cavourensis</name>
    <dbReference type="NCBI Taxonomy" id="67258"/>
    <lineage>
        <taxon>Bacteria</taxon>
        <taxon>Bacillati</taxon>
        <taxon>Actinomycetota</taxon>
        <taxon>Actinomycetes</taxon>
        <taxon>Kitasatosporales</taxon>
        <taxon>Streptomycetaceae</taxon>
        <taxon>Streptomyces</taxon>
    </lineage>
</organism>
<dbReference type="RefSeq" id="WP_114931681.1">
    <property type="nucleotide sequence ID" value="NZ_CP030930.1"/>
</dbReference>
<accession>A0AAD0Q5P5</accession>
<protein>
    <submittedName>
        <fullName evidence="1">Uncharacterized protein</fullName>
    </submittedName>
</protein>
<name>A0AAD0Q5P5_9ACTN</name>
<evidence type="ECO:0000313" key="2">
    <source>
        <dbReference type="Proteomes" id="UP000253779"/>
    </source>
</evidence>